<dbReference type="AlphaFoldDB" id="A0A2U2N933"/>
<dbReference type="RefSeq" id="WP_109057082.1">
    <property type="nucleotide sequence ID" value="NZ_QFFM01000012.1"/>
</dbReference>
<evidence type="ECO:0000313" key="3">
    <source>
        <dbReference type="Proteomes" id="UP000245876"/>
    </source>
</evidence>
<dbReference type="Proteomes" id="UP000245876">
    <property type="component" value="Unassembled WGS sequence"/>
</dbReference>
<protein>
    <submittedName>
        <fullName evidence="2">Uncharacterized protein</fullName>
    </submittedName>
</protein>
<feature type="transmembrane region" description="Helical" evidence="1">
    <location>
        <begin position="118"/>
        <end position="141"/>
    </location>
</feature>
<comment type="caution">
    <text evidence="2">The sequence shown here is derived from an EMBL/GenBank/DDBJ whole genome shotgun (WGS) entry which is preliminary data.</text>
</comment>
<proteinExistence type="predicted"/>
<evidence type="ECO:0000313" key="2">
    <source>
        <dbReference type="EMBL" id="PWG65613.1"/>
    </source>
</evidence>
<feature type="transmembrane region" description="Helical" evidence="1">
    <location>
        <begin position="52"/>
        <end position="74"/>
    </location>
</feature>
<feature type="transmembrane region" description="Helical" evidence="1">
    <location>
        <begin position="6"/>
        <end position="25"/>
    </location>
</feature>
<keyword evidence="3" id="KW-1185">Reference proteome</keyword>
<dbReference type="EMBL" id="QFFM01000012">
    <property type="protein sequence ID" value="PWG65613.1"/>
    <property type="molecule type" value="Genomic_DNA"/>
</dbReference>
<name>A0A2U2N933_9BIFI</name>
<keyword evidence="1" id="KW-0812">Transmembrane</keyword>
<gene>
    <name evidence="2" type="ORF">DF196_06680</name>
</gene>
<keyword evidence="1" id="KW-0472">Membrane</keyword>
<organism evidence="2 3">
    <name type="scientific">Bifidobacterium callitrichidarum</name>
    <dbReference type="NCBI Taxonomy" id="2052941"/>
    <lineage>
        <taxon>Bacteria</taxon>
        <taxon>Bacillati</taxon>
        <taxon>Actinomycetota</taxon>
        <taxon>Actinomycetes</taxon>
        <taxon>Bifidobacteriales</taxon>
        <taxon>Bifidobacteriaceae</taxon>
        <taxon>Bifidobacterium</taxon>
    </lineage>
</organism>
<evidence type="ECO:0000256" key="1">
    <source>
        <dbReference type="SAM" id="Phobius"/>
    </source>
</evidence>
<accession>A0A2U2N933</accession>
<reference evidence="2 3" key="1">
    <citation type="journal article" date="2018" name="Int. J. Syst. Evol. Microbiol.">
        <title>Bifidobacterium callitrichidarum sp. nov. from the faeces of the emperor tamarin (Saguinus imperator).</title>
        <authorList>
            <person name="Modesto M."/>
            <person name="Michelini S."/>
            <person name="Sansosti M.C."/>
            <person name="De Filippo C."/>
            <person name="Cavalieri D."/>
            <person name="Qvirist L."/>
            <person name="Andlid T."/>
            <person name="Spiezio C."/>
            <person name="Sandri C."/>
            <person name="Pascarelli S."/>
            <person name="Sgorbati B."/>
            <person name="Mattarelli P."/>
        </authorList>
    </citation>
    <scope>NUCLEOTIDE SEQUENCE [LARGE SCALE GENOMIC DNA]</scope>
    <source>
        <strain evidence="2 3">TRI 5</strain>
    </source>
</reference>
<keyword evidence="1" id="KW-1133">Transmembrane helix</keyword>
<sequence>MNGLIVFAPALLSATWVVVGFAYAWRGSKPAVAGFAGGDWGLIPPKGWRRRFIWSQALLIAADSILMAVASLAYSNAYLTSTEKTLLFSLMLYVFLDSAAAEQCGIRGKFRIRRLRFALCHAGGSVWCLVVSVGWSAFLLAGGQA</sequence>